<comment type="subcellular location">
    <subcellularLocation>
        <location evidence="1">Cell membrane</location>
        <topology evidence="1">Multi-pass membrane protein</topology>
    </subcellularLocation>
</comment>
<keyword evidence="10" id="KW-1185">Reference proteome</keyword>
<evidence type="ECO:0000256" key="5">
    <source>
        <dbReference type="ARBA" id="ARBA00022989"/>
    </source>
</evidence>
<feature type="transmembrane region" description="Helical" evidence="8">
    <location>
        <begin position="484"/>
        <end position="503"/>
    </location>
</feature>
<dbReference type="KEGG" id="aaxa:NCTC10138_01112"/>
<dbReference type="InterPro" id="IPR028362">
    <property type="entry name" value="AlgI"/>
</dbReference>
<feature type="transmembrane region" description="Helical" evidence="8">
    <location>
        <begin position="28"/>
        <end position="61"/>
    </location>
</feature>
<evidence type="ECO:0000256" key="3">
    <source>
        <dbReference type="ARBA" id="ARBA00022475"/>
    </source>
</evidence>
<protein>
    <submittedName>
        <fullName evidence="9">D-alanyl-lipoteichoic acid biosynthesis protein DltB</fullName>
    </submittedName>
</protein>
<dbReference type="OrthoDB" id="9805788at2"/>
<evidence type="ECO:0000256" key="2">
    <source>
        <dbReference type="ARBA" id="ARBA00010323"/>
    </source>
</evidence>
<evidence type="ECO:0000256" key="1">
    <source>
        <dbReference type="ARBA" id="ARBA00004651"/>
    </source>
</evidence>
<dbReference type="Proteomes" id="UP000289841">
    <property type="component" value="Chromosome"/>
</dbReference>
<evidence type="ECO:0000256" key="4">
    <source>
        <dbReference type="ARBA" id="ARBA00022692"/>
    </source>
</evidence>
<evidence type="ECO:0000256" key="8">
    <source>
        <dbReference type="SAM" id="Phobius"/>
    </source>
</evidence>
<keyword evidence="4 8" id="KW-0812">Transmembrane</keyword>
<proteinExistence type="inferred from homology"/>
<feature type="transmembrane region" description="Helical" evidence="8">
    <location>
        <begin position="404"/>
        <end position="421"/>
    </location>
</feature>
<gene>
    <name evidence="9" type="primary">dltB</name>
    <name evidence="9" type="ORF">NCTC10138_01112</name>
</gene>
<feature type="transmembrane region" description="Helical" evidence="8">
    <location>
        <begin position="5"/>
        <end position="22"/>
    </location>
</feature>
<evidence type="ECO:0000256" key="6">
    <source>
        <dbReference type="ARBA" id="ARBA00023136"/>
    </source>
</evidence>
<dbReference type="InterPro" id="IPR024194">
    <property type="entry name" value="Ac/AlaTfrase_AlgI/DltB"/>
</dbReference>
<dbReference type="PIRSF" id="PIRSF016636">
    <property type="entry name" value="AlgI_DltB"/>
    <property type="match status" value="1"/>
</dbReference>
<dbReference type="RefSeq" id="WP_026390812.1">
    <property type="nucleotide sequence ID" value="NZ_LR215048.1"/>
</dbReference>
<evidence type="ECO:0000313" key="9">
    <source>
        <dbReference type="EMBL" id="VEU80731.1"/>
    </source>
</evidence>
<keyword evidence="5 8" id="KW-1133">Transmembrane helix</keyword>
<keyword evidence="7" id="KW-0012">Acyltransferase</keyword>
<accession>A0A449BE51</accession>
<feature type="transmembrane region" description="Helical" evidence="8">
    <location>
        <begin position="92"/>
        <end position="112"/>
    </location>
</feature>
<comment type="similarity">
    <text evidence="2 7">Belongs to the membrane-bound acyltransferase family.</text>
</comment>
<dbReference type="PANTHER" id="PTHR13285">
    <property type="entry name" value="ACYLTRANSFERASE"/>
    <property type="match status" value="1"/>
</dbReference>
<feature type="transmembrane region" description="Helical" evidence="8">
    <location>
        <begin position="441"/>
        <end position="463"/>
    </location>
</feature>
<dbReference type="STRING" id="1278311.GCA_000428705_01368"/>
<evidence type="ECO:0000313" key="10">
    <source>
        <dbReference type="Proteomes" id="UP000289841"/>
    </source>
</evidence>
<feature type="transmembrane region" description="Helical" evidence="8">
    <location>
        <begin position="362"/>
        <end position="383"/>
    </location>
</feature>
<dbReference type="PIRSF" id="PIRSF500217">
    <property type="entry name" value="AlgI"/>
    <property type="match status" value="1"/>
</dbReference>
<dbReference type="InterPro" id="IPR004299">
    <property type="entry name" value="MBOAT_fam"/>
</dbReference>
<dbReference type="GO" id="GO:0042121">
    <property type="term" value="P:alginic acid biosynthetic process"/>
    <property type="evidence" value="ECO:0007669"/>
    <property type="project" value="InterPro"/>
</dbReference>
<feature type="transmembrane region" description="Helical" evidence="8">
    <location>
        <begin position="338"/>
        <end position="356"/>
    </location>
</feature>
<reference evidence="9 10" key="1">
    <citation type="submission" date="2019-01" db="EMBL/GenBank/DDBJ databases">
        <authorList>
            <consortium name="Pathogen Informatics"/>
        </authorList>
    </citation>
    <scope>NUCLEOTIDE SEQUENCE [LARGE SCALE GENOMIC DNA]</scope>
    <source>
        <strain evidence="9 10">NCTC10138</strain>
    </source>
</reference>
<dbReference type="GO" id="GO:0016746">
    <property type="term" value="F:acyltransferase activity"/>
    <property type="evidence" value="ECO:0007669"/>
    <property type="project" value="UniProtKB-KW"/>
</dbReference>
<keyword evidence="6 7" id="KW-0472">Membrane</keyword>
<organism evidence="9 10">
    <name type="scientific">Haploplasma axanthum</name>
    <name type="common">Acholeplasma axanthum</name>
    <dbReference type="NCBI Taxonomy" id="29552"/>
    <lineage>
        <taxon>Bacteria</taxon>
        <taxon>Bacillati</taxon>
        <taxon>Mycoplasmatota</taxon>
        <taxon>Mollicutes</taxon>
        <taxon>Acholeplasmatales</taxon>
        <taxon>Acholeplasmataceae</taxon>
        <taxon>Haploplasma</taxon>
    </lineage>
</organism>
<dbReference type="Pfam" id="PF03062">
    <property type="entry name" value="MBOAT"/>
    <property type="match status" value="1"/>
</dbReference>
<sequence>MNEVLLIYGIVLLISVIAYYLIPLKYRYIVLLVFSLAFSIIVSKILILFLIGTATTIYLGARLIKKNIDTYKEKEEITQEEKNRVKKINKRIVTIVVIVNIFILGFLKYYLFFRGNFNGLFSILGTSFRLPYLKLLLPIGISFYTLQGIGYVVDVYREKYEAQKSFLKVLLFVSFFPSILEGPISRYDQVSDSLFNGNKANYQRIMLGLQRLIWGLFKKLIVADRVYLLVKTVGDNPREYSGIASLLFIIGYTIQLYADFSGFMDIALGSAELFGVKLPENFKQPFFSKSVQEFWRRWHITLGTWLKDYVFYPIALSPKINKLASKIRKKWKNHFTKMLPTIIALFVLWICNGLWHGPEWKYIFYGIYYFILIFLGMMMEPIFRKVHKKLNINTKAIWYRVFQIIRTLILVNIGMTIFGAKNLNDAFYILTSVFKPYNGSIFALGLDGYEFVILLIGVGLIFIMSYFNEKNINLFNVIASKPIYYRWVIYQAVIIFMVIFGAYGDDYAKVPFIYAEF</sequence>
<keyword evidence="3 7" id="KW-1003">Cell membrane</keyword>
<dbReference type="EMBL" id="LR215048">
    <property type="protein sequence ID" value="VEU80731.1"/>
    <property type="molecule type" value="Genomic_DNA"/>
</dbReference>
<dbReference type="InterPro" id="IPR051085">
    <property type="entry name" value="MB_O-acyltransferase"/>
</dbReference>
<name>A0A449BE51_HAPAX</name>
<keyword evidence="7" id="KW-0808">Transferase</keyword>
<dbReference type="AlphaFoldDB" id="A0A449BE51"/>
<dbReference type="GO" id="GO:0005886">
    <property type="term" value="C:plasma membrane"/>
    <property type="evidence" value="ECO:0007669"/>
    <property type="project" value="UniProtKB-SubCell"/>
</dbReference>
<dbReference type="PANTHER" id="PTHR13285:SF18">
    <property type="entry name" value="PROTEIN-CYSTEINE N-PALMITOYLTRANSFERASE RASP"/>
    <property type="match status" value="1"/>
</dbReference>
<evidence type="ECO:0000256" key="7">
    <source>
        <dbReference type="PIRNR" id="PIRNR016636"/>
    </source>
</evidence>
<feature type="transmembrane region" description="Helical" evidence="8">
    <location>
        <begin position="132"/>
        <end position="153"/>
    </location>
</feature>